<dbReference type="Gene3D" id="1.25.40.10">
    <property type="entry name" value="Tetratricopeptide repeat domain"/>
    <property type="match status" value="1"/>
</dbReference>
<reference evidence="1" key="1">
    <citation type="submission" date="2021-11" db="EMBL/GenBank/DDBJ databases">
        <authorList>
            <person name="Qingchun L."/>
            <person name="Dong Z."/>
            <person name="Zongwei Q."/>
            <person name="Jia Z."/>
            <person name="Duotao L."/>
        </authorList>
    </citation>
    <scope>NUCLEOTIDE SEQUENCE</scope>
    <source>
        <strain evidence="1">WLY-B-L2</strain>
    </source>
</reference>
<gene>
    <name evidence="1" type="ORF">LN736_18595</name>
</gene>
<evidence type="ECO:0000313" key="1">
    <source>
        <dbReference type="EMBL" id="MCC9296842.1"/>
    </source>
</evidence>
<dbReference type="InterPro" id="IPR011990">
    <property type="entry name" value="TPR-like_helical_dom_sf"/>
</dbReference>
<sequence length="135" mass="16022">MIGVLVVVDLNFKKIKELFDGGKYSEVISILQNIDGDSTNCLDEMYFMYFSYARLSRFDIALKGFRKLLQLGYNGYDSYYSYFIYNIGLCYYKTLQFRKAYLFFKYALACCNRLEFIPRTLQTEEIIFHKSSNHN</sequence>
<comment type="caution">
    <text evidence="1">The sequence shown here is derived from an EMBL/GenBank/DDBJ whole genome shotgun (WGS) entry which is preliminary data.</text>
</comment>
<dbReference type="SUPFAM" id="SSF48452">
    <property type="entry name" value="TPR-like"/>
    <property type="match status" value="1"/>
</dbReference>
<name>A0ABS8NAK8_9CLOT</name>
<protein>
    <recommendedName>
        <fullName evidence="3">Tetratricopeptide repeat protein</fullName>
    </recommendedName>
</protein>
<organism evidence="1 2">
    <name type="scientific">Clostridium aromativorans</name>
    <dbReference type="NCBI Taxonomy" id="2836848"/>
    <lineage>
        <taxon>Bacteria</taxon>
        <taxon>Bacillati</taxon>
        <taxon>Bacillota</taxon>
        <taxon>Clostridia</taxon>
        <taxon>Eubacteriales</taxon>
        <taxon>Clostridiaceae</taxon>
        <taxon>Clostridium</taxon>
    </lineage>
</organism>
<dbReference type="EMBL" id="JAJJPB010000057">
    <property type="protein sequence ID" value="MCC9296842.1"/>
    <property type="molecule type" value="Genomic_DNA"/>
</dbReference>
<evidence type="ECO:0000313" key="2">
    <source>
        <dbReference type="Proteomes" id="UP001165422"/>
    </source>
</evidence>
<evidence type="ECO:0008006" key="3">
    <source>
        <dbReference type="Google" id="ProtNLM"/>
    </source>
</evidence>
<dbReference type="RefSeq" id="WP_229982193.1">
    <property type="nucleotide sequence ID" value="NZ_JAJJPB010000057.1"/>
</dbReference>
<proteinExistence type="predicted"/>
<keyword evidence="2" id="KW-1185">Reference proteome</keyword>
<accession>A0ABS8NAK8</accession>
<dbReference type="Proteomes" id="UP001165422">
    <property type="component" value="Unassembled WGS sequence"/>
</dbReference>